<dbReference type="Gene3D" id="2.130.10.10">
    <property type="entry name" value="YVTN repeat-like/Quinoprotein amine dehydrogenase"/>
    <property type="match status" value="1"/>
</dbReference>
<dbReference type="AlphaFoldDB" id="A0A9C7Q2I8"/>
<reference evidence="1" key="1">
    <citation type="journal article" date="2022" name="Proc. Natl. Acad. Sci. U.S.A.">
        <title>Life cycle and functional genomics of the unicellular red alga Galdieria for elucidating algal and plant evolution and industrial use.</title>
        <authorList>
            <person name="Hirooka S."/>
            <person name="Itabashi T."/>
            <person name="Ichinose T.M."/>
            <person name="Onuma R."/>
            <person name="Fujiwara T."/>
            <person name="Yamashita S."/>
            <person name="Jong L.W."/>
            <person name="Tomita R."/>
            <person name="Iwane A.H."/>
            <person name="Miyagishima S.Y."/>
        </authorList>
    </citation>
    <scope>NUCLEOTIDE SEQUENCE</scope>
    <source>
        <strain evidence="1">NBRC 102759</strain>
    </source>
</reference>
<dbReference type="OrthoDB" id="308690at2759"/>
<accession>A0A9C7Q2I8</accession>
<dbReference type="EMBL" id="BQMJ01000063">
    <property type="protein sequence ID" value="GJQ15021.1"/>
    <property type="molecule type" value="Genomic_DNA"/>
</dbReference>
<name>A0A9C7Q2I8_9RHOD</name>
<dbReference type="InterPro" id="IPR052778">
    <property type="entry name" value="Centrosome-WD_assoc"/>
</dbReference>
<keyword evidence="2" id="KW-1185">Reference proteome</keyword>
<organism evidence="1 2">
    <name type="scientific">Galdieria partita</name>
    <dbReference type="NCBI Taxonomy" id="83374"/>
    <lineage>
        <taxon>Eukaryota</taxon>
        <taxon>Rhodophyta</taxon>
        <taxon>Bangiophyceae</taxon>
        <taxon>Galdieriales</taxon>
        <taxon>Galdieriaceae</taxon>
        <taxon>Galdieria</taxon>
    </lineage>
</organism>
<dbReference type="GO" id="GO:1990811">
    <property type="term" value="C:MWP complex"/>
    <property type="evidence" value="ECO:0007669"/>
    <property type="project" value="TreeGrafter"/>
</dbReference>
<proteinExistence type="predicted"/>
<protein>
    <submittedName>
        <fullName evidence="1">Uncharacterized protein</fullName>
    </submittedName>
</protein>
<dbReference type="PANTHER" id="PTHR16220">
    <property type="entry name" value="WD REPEAT PROTEIN 8-RELATED"/>
    <property type="match status" value="1"/>
</dbReference>
<comment type="caution">
    <text evidence="1">The sequence shown here is derived from an EMBL/GenBank/DDBJ whole genome shotgun (WGS) entry which is preliminary data.</text>
</comment>
<reference evidence="1" key="2">
    <citation type="submission" date="2022-01" db="EMBL/GenBank/DDBJ databases">
        <authorList>
            <person name="Hirooka S."/>
            <person name="Miyagishima S.Y."/>
        </authorList>
    </citation>
    <scope>NUCLEOTIDE SEQUENCE</scope>
    <source>
        <strain evidence="1">NBRC 102759</strain>
    </source>
</reference>
<evidence type="ECO:0000313" key="2">
    <source>
        <dbReference type="Proteomes" id="UP001061958"/>
    </source>
</evidence>
<dbReference type="PANTHER" id="PTHR16220:SF0">
    <property type="entry name" value="WD REPEAT-CONTAINING PROTEIN WRAP73"/>
    <property type="match status" value="1"/>
</dbReference>
<dbReference type="GO" id="GO:0005815">
    <property type="term" value="C:microtubule organizing center"/>
    <property type="evidence" value="ECO:0007669"/>
    <property type="project" value="TreeGrafter"/>
</dbReference>
<sequence length="448" mass="51313">MEFSNTLRRRGPTKLSPCGTKIASIYDNQLVIYDSIEIKTLQQFCFRETITSLKWAPNSQLLILFPKSKTYVLVKEVLSERKAVKIELSPTGCSDADFCPDSSHIVVALDFKLALIFFSVTGQWMGKVEYVEMPILRRTSYSYDGRYYAAIRKKNGSYFVSIICMENFEILFNFAVSLLDITGLSWCPNEYTIMIHSSSLYNQLQVILPQGKVLFYYQPYTAALGIREALWSPTGNLLAIASFDQVVRIVNTTISKIIAEFEHTDMIYPQQNQSIFIEKPITTTPITDRENVRKQKLTQSNSSKLLLRENHFVMETEPVKLKYRPADITKPNAKQGISLLKWSFDGKYLASCNENTPHVLWIWNILEMELEAVLICQTNIKMIQWNSCCTQLAFVTGSEYLFLWNSKGAISVPLPFSEFQAQSCTWPLEEKGPLLLVDKSHFCIVMNE</sequence>
<dbReference type="SUPFAM" id="SSF50978">
    <property type="entry name" value="WD40 repeat-like"/>
    <property type="match status" value="1"/>
</dbReference>
<dbReference type="InterPro" id="IPR036322">
    <property type="entry name" value="WD40_repeat_dom_sf"/>
</dbReference>
<dbReference type="Proteomes" id="UP001061958">
    <property type="component" value="Unassembled WGS sequence"/>
</dbReference>
<evidence type="ECO:0000313" key="1">
    <source>
        <dbReference type="EMBL" id="GJQ15021.1"/>
    </source>
</evidence>
<gene>
    <name evidence="1" type="ORF">GpartN1_g6812.t1</name>
</gene>
<dbReference type="InterPro" id="IPR015943">
    <property type="entry name" value="WD40/YVTN_repeat-like_dom_sf"/>
</dbReference>